<dbReference type="RefSeq" id="WP_179203896.1">
    <property type="nucleotide sequence ID" value="NZ_FWFD01000022.1"/>
</dbReference>
<protein>
    <submittedName>
        <fullName evidence="1">Uncharacterized protein</fullName>
    </submittedName>
</protein>
<accession>A0A1X6WSK7</accession>
<reference evidence="2" key="1">
    <citation type="submission" date="2017-02" db="EMBL/GenBank/DDBJ databases">
        <authorList>
            <person name="Dridi B."/>
        </authorList>
    </citation>
    <scope>NUCLEOTIDE SEQUENCE [LARGE SCALE GENOMIC DNA]</scope>
    <source>
        <strain evidence="2">bH819</strain>
    </source>
</reference>
<keyword evidence="2" id="KW-1185">Reference proteome</keyword>
<dbReference type="EMBL" id="FWFD01000022">
    <property type="protein sequence ID" value="SLM87212.1"/>
    <property type="molecule type" value="Genomic_DNA"/>
</dbReference>
<organism evidence="1 2">
    <name type="scientific">Vagococcus fluvialis bH819</name>
    <dbReference type="NCBI Taxonomy" id="1255619"/>
    <lineage>
        <taxon>Bacteria</taxon>
        <taxon>Bacillati</taxon>
        <taxon>Bacillota</taxon>
        <taxon>Bacilli</taxon>
        <taxon>Lactobacillales</taxon>
        <taxon>Enterococcaceae</taxon>
        <taxon>Vagococcus</taxon>
    </lineage>
</organism>
<dbReference type="Proteomes" id="UP000195918">
    <property type="component" value="Unassembled WGS sequence"/>
</dbReference>
<dbReference type="NCBIfam" id="NF033383">
    <property type="entry name" value="induct_EntF"/>
    <property type="match status" value="1"/>
</dbReference>
<sequence length="43" mass="4678">MLNKKIAEKGLKKINGGSSVLQHVTEAYKGNAVQCVLSLFKKC</sequence>
<gene>
    <name evidence="1" type="ORF">FM121_14020</name>
</gene>
<dbReference type="AlphaFoldDB" id="A0A1X6WSK7"/>
<evidence type="ECO:0000313" key="2">
    <source>
        <dbReference type="Proteomes" id="UP000195918"/>
    </source>
</evidence>
<name>A0A1X6WSK7_9ENTE</name>
<evidence type="ECO:0000313" key="1">
    <source>
        <dbReference type="EMBL" id="SLM87212.1"/>
    </source>
</evidence>
<proteinExistence type="predicted"/>